<dbReference type="Gramene" id="CDF32658">
    <property type="protein sequence ID" value="CDF32658"/>
    <property type="gene ID" value="CHC_T00001537001"/>
</dbReference>
<dbReference type="KEGG" id="ccp:CHC_T00001537001"/>
<keyword evidence="3" id="KW-1185">Reference proteome</keyword>
<evidence type="ECO:0000313" key="2">
    <source>
        <dbReference type="EMBL" id="CDF32658.1"/>
    </source>
</evidence>
<organism evidence="2 3">
    <name type="scientific">Chondrus crispus</name>
    <name type="common">Carrageen Irish moss</name>
    <name type="synonym">Polymorpha crispa</name>
    <dbReference type="NCBI Taxonomy" id="2769"/>
    <lineage>
        <taxon>Eukaryota</taxon>
        <taxon>Rhodophyta</taxon>
        <taxon>Florideophyceae</taxon>
        <taxon>Rhodymeniophycidae</taxon>
        <taxon>Gigartinales</taxon>
        <taxon>Gigartinaceae</taxon>
        <taxon>Chondrus</taxon>
    </lineage>
</organism>
<protein>
    <submittedName>
        <fullName evidence="2">Uncharacterized protein</fullName>
    </submittedName>
</protein>
<dbReference type="Proteomes" id="UP000012073">
    <property type="component" value="Unassembled WGS sequence"/>
</dbReference>
<dbReference type="AlphaFoldDB" id="R7Q461"/>
<dbReference type="EMBL" id="HG001531">
    <property type="protein sequence ID" value="CDF32658.1"/>
    <property type="molecule type" value="Genomic_DNA"/>
</dbReference>
<feature type="region of interest" description="Disordered" evidence="1">
    <location>
        <begin position="1"/>
        <end position="44"/>
    </location>
</feature>
<sequence length="60" mass="6226">MPQKRKRHLPLATAAPSPEEALHAPSAVNPAAPPSDVPDGIPVADDPVHNPLLCAYSIPS</sequence>
<evidence type="ECO:0000313" key="3">
    <source>
        <dbReference type="Proteomes" id="UP000012073"/>
    </source>
</evidence>
<proteinExistence type="predicted"/>
<reference evidence="3" key="1">
    <citation type="journal article" date="2013" name="Proc. Natl. Acad. Sci. U.S.A.">
        <title>Genome structure and metabolic features in the red seaweed Chondrus crispus shed light on evolution of the Archaeplastida.</title>
        <authorList>
            <person name="Collen J."/>
            <person name="Porcel B."/>
            <person name="Carre W."/>
            <person name="Ball S.G."/>
            <person name="Chaparro C."/>
            <person name="Tonon T."/>
            <person name="Barbeyron T."/>
            <person name="Michel G."/>
            <person name="Noel B."/>
            <person name="Valentin K."/>
            <person name="Elias M."/>
            <person name="Artiguenave F."/>
            <person name="Arun A."/>
            <person name="Aury J.M."/>
            <person name="Barbosa-Neto J.F."/>
            <person name="Bothwell J.H."/>
            <person name="Bouget F.Y."/>
            <person name="Brillet L."/>
            <person name="Cabello-Hurtado F."/>
            <person name="Capella-Gutierrez S."/>
            <person name="Charrier B."/>
            <person name="Cladiere L."/>
            <person name="Cock J.M."/>
            <person name="Coelho S.M."/>
            <person name="Colleoni C."/>
            <person name="Czjzek M."/>
            <person name="Da Silva C."/>
            <person name="Delage L."/>
            <person name="Denoeud F."/>
            <person name="Deschamps P."/>
            <person name="Dittami S.M."/>
            <person name="Gabaldon T."/>
            <person name="Gachon C.M."/>
            <person name="Groisillier A."/>
            <person name="Herve C."/>
            <person name="Jabbari K."/>
            <person name="Katinka M."/>
            <person name="Kloareg B."/>
            <person name="Kowalczyk N."/>
            <person name="Labadie K."/>
            <person name="Leblanc C."/>
            <person name="Lopez P.J."/>
            <person name="McLachlan D.H."/>
            <person name="Meslet-Cladiere L."/>
            <person name="Moustafa A."/>
            <person name="Nehr Z."/>
            <person name="Nyvall Collen P."/>
            <person name="Panaud O."/>
            <person name="Partensky F."/>
            <person name="Poulain J."/>
            <person name="Rensing S.A."/>
            <person name="Rousvoal S."/>
            <person name="Samson G."/>
            <person name="Symeonidi A."/>
            <person name="Weissenbach J."/>
            <person name="Zambounis A."/>
            <person name="Wincker P."/>
            <person name="Boyen C."/>
        </authorList>
    </citation>
    <scope>NUCLEOTIDE SEQUENCE [LARGE SCALE GENOMIC DNA]</scope>
    <source>
        <strain evidence="3">cv. Stackhouse</strain>
    </source>
</reference>
<gene>
    <name evidence="2" type="ORF">CHC_T00001537001</name>
</gene>
<accession>R7Q461</accession>
<evidence type="ECO:0000256" key="1">
    <source>
        <dbReference type="SAM" id="MobiDB-lite"/>
    </source>
</evidence>
<dbReference type="RefSeq" id="XP_005712429.1">
    <property type="nucleotide sequence ID" value="XM_005712372.1"/>
</dbReference>
<name>R7Q461_CHOCR</name>
<dbReference type="GeneID" id="17320139"/>